<gene>
    <name evidence="5" type="ORF">J4215_00390</name>
</gene>
<evidence type="ECO:0000256" key="2">
    <source>
        <dbReference type="ARBA" id="ARBA00022643"/>
    </source>
</evidence>
<keyword evidence="1" id="KW-0285">Flavoprotein</keyword>
<proteinExistence type="inferred from homology"/>
<evidence type="ECO:0000313" key="6">
    <source>
        <dbReference type="Proteomes" id="UP000675968"/>
    </source>
</evidence>
<organism evidence="5 6">
    <name type="scientific">Candidatus Iainarchaeum sp</name>
    <dbReference type="NCBI Taxonomy" id="3101447"/>
    <lineage>
        <taxon>Archaea</taxon>
        <taxon>Candidatus Iainarchaeota</taxon>
        <taxon>Candidatus Iainarchaeia</taxon>
        <taxon>Candidatus Iainarchaeales</taxon>
        <taxon>Candidatus Iainarchaeaceae</taxon>
        <taxon>Candidatus Iainarchaeum</taxon>
    </lineage>
</organism>
<accession>A0A8T4L570</accession>
<dbReference type="SUPFAM" id="SSF52218">
    <property type="entry name" value="Flavoproteins"/>
    <property type="match status" value="1"/>
</dbReference>
<evidence type="ECO:0000259" key="4">
    <source>
        <dbReference type="Pfam" id="PF03358"/>
    </source>
</evidence>
<dbReference type="Pfam" id="PF03358">
    <property type="entry name" value="FMN_red"/>
    <property type="match status" value="1"/>
</dbReference>
<keyword evidence="2" id="KW-0288">FMN</keyword>
<feature type="domain" description="NADPH-dependent FMN reductase-like" evidence="4">
    <location>
        <begin position="3"/>
        <end position="160"/>
    </location>
</feature>
<sequence length="184" mass="20525">MTSILCVSGSPREGGNTDAMISEFHRGAIETGGKSTLIKLREVIFSGCDGCEGCNETHKCHLNDDMQGIYSLLEKADVWVFASPVYWWNISGLLKNFIDRFEVYWGDEEFKRLCFEKKAVILTCGGQTENKNREAEQYLELFFSKMHLTVIGKIRASADEKTTISEGKLLSCFELGKKIGSGSG</sequence>
<reference evidence="5" key="1">
    <citation type="submission" date="2021-03" db="EMBL/GenBank/DDBJ databases">
        <authorList>
            <person name="Jaffe A."/>
        </authorList>
    </citation>
    <scope>NUCLEOTIDE SEQUENCE</scope>
    <source>
        <strain evidence="5">RIFCSPLOWO2_01_FULL_AR10_48_17</strain>
    </source>
</reference>
<evidence type="ECO:0000256" key="1">
    <source>
        <dbReference type="ARBA" id="ARBA00022630"/>
    </source>
</evidence>
<dbReference type="PANTHER" id="PTHR43278:SF4">
    <property type="entry name" value="NAD(P)H-DEPENDENT FMN-CONTAINING OXIDOREDUCTASE YWQN-RELATED"/>
    <property type="match status" value="1"/>
</dbReference>
<dbReference type="EMBL" id="JAGVWC010000004">
    <property type="protein sequence ID" value="MBS3061022.1"/>
    <property type="molecule type" value="Genomic_DNA"/>
</dbReference>
<dbReference type="Gene3D" id="3.40.50.360">
    <property type="match status" value="1"/>
</dbReference>
<dbReference type="InterPro" id="IPR005025">
    <property type="entry name" value="FMN_Rdtase-like_dom"/>
</dbReference>
<evidence type="ECO:0000313" key="5">
    <source>
        <dbReference type="EMBL" id="MBS3061022.1"/>
    </source>
</evidence>
<dbReference type="PANTHER" id="PTHR43278">
    <property type="entry name" value="NAD(P)H-DEPENDENT FMN-CONTAINING OXIDOREDUCTASE YWQN-RELATED"/>
    <property type="match status" value="1"/>
</dbReference>
<reference evidence="5" key="2">
    <citation type="submission" date="2021-05" db="EMBL/GenBank/DDBJ databases">
        <title>Protein family content uncovers lineage relationships and bacterial pathway maintenance mechanisms in DPANN archaea.</title>
        <authorList>
            <person name="Castelle C.J."/>
            <person name="Meheust R."/>
            <person name="Jaffe A.L."/>
            <person name="Seitz K."/>
            <person name="Gong X."/>
            <person name="Baker B.J."/>
            <person name="Banfield J.F."/>
        </authorList>
    </citation>
    <scope>NUCLEOTIDE SEQUENCE</scope>
    <source>
        <strain evidence="5">RIFCSPLOWO2_01_FULL_AR10_48_17</strain>
    </source>
</reference>
<dbReference type="AlphaFoldDB" id="A0A8T4L570"/>
<comment type="similarity">
    <text evidence="3">Belongs to the SsuE family. Isf subfamily.</text>
</comment>
<dbReference type="GO" id="GO:0016491">
    <property type="term" value="F:oxidoreductase activity"/>
    <property type="evidence" value="ECO:0007669"/>
    <property type="project" value="InterPro"/>
</dbReference>
<dbReference type="Proteomes" id="UP000675968">
    <property type="component" value="Unassembled WGS sequence"/>
</dbReference>
<protein>
    <submittedName>
        <fullName evidence="5">Flavodoxin family protein</fullName>
    </submittedName>
</protein>
<evidence type="ECO:0000256" key="3">
    <source>
        <dbReference type="ARBA" id="ARBA00038292"/>
    </source>
</evidence>
<dbReference type="InterPro" id="IPR051796">
    <property type="entry name" value="ISF_SsuE-like"/>
</dbReference>
<dbReference type="InterPro" id="IPR029039">
    <property type="entry name" value="Flavoprotein-like_sf"/>
</dbReference>
<comment type="caution">
    <text evidence="5">The sequence shown here is derived from an EMBL/GenBank/DDBJ whole genome shotgun (WGS) entry which is preliminary data.</text>
</comment>
<name>A0A8T4L570_9ARCH</name>